<dbReference type="RefSeq" id="WP_163895607.1">
    <property type="nucleotide sequence ID" value="NZ_JAAFYS010000004.1"/>
</dbReference>
<feature type="transmembrane region" description="Helical" evidence="3">
    <location>
        <begin position="190"/>
        <end position="215"/>
    </location>
</feature>
<comment type="similarity">
    <text evidence="1">Belongs to the type III secretion exporter family.</text>
</comment>
<organism evidence="4 5">
    <name type="scientific">Pseudoroseicyclus tamaricis</name>
    <dbReference type="NCBI Taxonomy" id="2705421"/>
    <lineage>
        <taxon>Bacteria</taxon>
        <taxon>Pseudomonadati</taxon>
        <taxon>Pseudomonadota</taxon>
        <taxon>Alphaproteobacteria</taxon>
        <taxon>Rhodobacterales</taxon>
        <taxon>Paracoccaceae</taxon>
        <taxon>Pseudoroseicyclus</taxon>
    </lineage>
</organism>
<keyword evidence="3" id="KW-0472">Membrane</keyword>
<proteinExistence type="inferred from homology"/>
<comment type="caution">
    <text evidence="4">The sequence shown here is derived from an EMBL/GenBank/DDBJ whole genome shotgun (WGS) entry which is preliminary data.</text>
</comment>
<protein>
    <submittedName>
        <fullName evidence="4">Flagellar biosynthesis protein FlhB</fullName>
    </submittedName>
</protein>
<dbReference type="SUPFAM" id="SSF160544">
    <property type="entry name" value="EscU C-terminal domain-like"/>
    <property type="match status" value="1"/>
</dbReference>
<keyword evidence="4" id="KW-0966">Cell projection</keyword>
<sequence>MSGEDDQSGEKEFDASQRKLDEARRKGDIPKSNDLNTAAGYGGILLAASAFGATTLPALGTALAATLGRAAEIAELVFDGAPQAPLRGLALATAQSIAPWFLLPAALVLLTLLAQQALVFSGQKLQSKLNRISPLQSMKQKFGRAGLFEFLKSFLKLVLYSLILGFYVWAELPRMMEAMALAPGQIAVELGRFLTGIMLIVLLVALSLGVFDYLFQRAEHLRKLRMTRKEMTDEMKESEGDPYIKQQRRQKAVSLALNQMLAEVPRADVVIVNPTHYAVALRWDRASGRAPVCVAKGVDEIAARIREAAAENGVPIHSDPPTARALHATVEIGDEIQRDQYKAVAAAIRFAERMRKAARARGW</sequence>
<dbReference type="PANTHER" id="PTHR30531">
    <property type="entry name" value="FLAGELLAR BIOSYNTHETIC PROTEIN FLHB"/>
    <property type="match status" value="1"/>
</dbReference>
<dbReference type="EMBL" id="JAAGAB010000004">
    <property type="protein sequence ID" value="NDV02537.1"/>
    <property type="molecule type" value="Genomic_DNA"/>
</dbReference>
<evidence type="ECO:0000256" key="3">
    <source>
        <dbReference type="SAM" id="Phobius"/>
    </source>
</evidence>
<dbReference type="Pfam" id="PF01312">
    <property type="entry name" value="Bac_export_2"/>
    <property type="match status" value="1"/>
</dbReference>
<keyword evidence="3" id="KW-0812">Transmembrane</keyword>
<gene>
    <name evidence="4" type="ORF">GZA08_16325</name>
</gene>
<feature type="transmembrane region" description="Helical" evidence="3">
    <location>
        <begin position="142"/>
        <end position="170"/>
    </location>
</feature>
<name>A0A6B2JVK9_9RHOB</name>
<feature type="region of interest" description="Disordered" evidence="2">
    <location>
        <begin position="1"/>
        <end position="32"/>
    </location>
</feature>
<feature type="transmembrane region" description="Helical" evidence="3">
    <location>
        <begin position="97"/>
        <end position="121"/>
    </location>
</feature>
<evidence type="ECO:0000313" key="5">
    <source>
        <dbReference type="Proteomes" id="UP000474757"/>
    </source>
</evidence>
<dbReference type="Gene3D" id="3.40.1690.10">
    <property type="entry name" value="secretion proteins EscU"/>
    <property type="match status" value="1"/>
</dbReference>
<keyword evidence="5" id="KW-1185">Reference proteome</keyword>
<dbReference type="Proteomes" id="UP000474757">
    <property type="component" value="Unassembled WGS sequence"/>
</dbReference>
<dbReference type="PRINTS" id="PR00950">
    <property type="entry name" value="TYPE3IMSPROT"/>
</dbReference>
<dbReference type="GO" id="GO:0009306">
    <property type="term" value="P:protein secretion"/>
    <property type="evidence" value="ECO:0007669"/>
    <property type="project" value="InterPro"/>
</dbReference>
<dbReference type="PANTHER" id="PTHR30531:SF12">
    <property type="entry name" value="FLAGELLAR BIOSYNTHETIC PROTEIN FLHB"/>
    <property type="match status" value="1"/>
</dbReference>
<dbReference type="Gene3D" id="6.10.250.2080">
    <property type="match status" value="1"/>
</dbReference>
<dbReference type="InterPro" id="IPR029025">
    <property type="entry name" value="T3SS_substrate_exporter_C"/>
</dbReference>
<dbReference type="InterPro" id="IPR006135">
    <property type="entry name" value="T3SS_substrate_exporter"/>
</dbReference>
<dbReference type="GO" id="GO:0005886">
    <property type="term" value="C:plasma membrane"/>
    <property type="evidence" value="ECO:0007669"/>
    <property type="project" value="TreeGrafter"/>
</dbReference>
<evidence type="ECO:0000256" key="2">
    <source>
        <dbReference type="SAM" id="MobiDB-lite"/>
    </source>
</evidence>
<keyword evidence="3" id="KW-1133">Transmembrane helix</keyword>
<keyword evidence="4" id="KW-0282">Flagellum</keyword>
<accession>A0A6B2JVK9</accession>
<reference evidence="4 5" key="1">
    <citation type="submission" date="2020-02" db="EMBL/GenBank/DDBJ databases">
        <title>Pseudoroseicyclus tamarix, sp. nov., isolated from offshore sediment of a Tamarix chinensis forest.</title>
        <authorList>
            <person name="Gai Y."/>
        </authorList>
    </citation>
    <scope>NUCLEOTIDE SEQUENCE [LARGE SCALE GENOMIC DNA]</scope>
    <source>
        <strain evidence="4 5">CLL3-39</strain>
    </source>
</reference>
<evidence type="ECO:0000256" key="1">
    <source>
        <dbReference type="ARBA" id="ARBA00010690"/>
    </source>
</evidence>
<evidence type="ECO:0000313" key="4">
    <source>
        <dbReference type="EMBL" id="NDV02537.1"/>
    </source>
</evidence>
<keyword evidence="4" id="KW-0969">Cilium</keyword>
<feature type="compositionally biased region" description="Basic and acidic residues" evidence="2">
    <location>
        <begin position="8"/>
        <end position="31"/>
    </location>
</feature>
<dbReference type="AlphaFoldDB" id="A0A6B2JVK9"/>